<feature type="non-terminal residue" evidence="1">
    <location>
        <position position="84"/>
    </location>
</feature>
<keyword evidence="2" id="KW-1185">Reference proteome</keyword>
<protein>
    <submittedName>
        <fullName evidence="1">Uncharacterized protein</fullName>
    </submittedName>
</protein>
<dbReference type="OrthoDB" id="7840518at2"/>
<reference evidence="1 2" key="1">
    <citation type="submission" date="2019-03" db="EMBL/GenBank/DDBJ databases">
        <title>Genomic Encyclopedia of Type Strains, Phase IV (KMG-IV): sequencing the most valuable type-strain genomes for metagenomic binning, comparative biology and taxonomic classification.</title>
        <authorList>
            <person name="Goeker M."/>
        </authorList>
    </citation>
    <scope>NUCLEOTIDE SEQUENCE [LARGE SCALE GENOMIC DNA]</scope>
    <source>
        <strain evidence="1 2">DSM 4868</strain>
    </source>
</reference>
<proteinExistence type="predicted"/>
<dbReference type="EMBL" id="SLWW01000042">
    <property type="protein sequence ID" value="TCO67726.1"/>
    <property type="molecule type" value="Genomic_DNA"/>
</dbReference>
<name>A0A4R2KBZ5_9RHOB</name>
<evidence type="ECO:0000313" key="1">
    <source>
        <dbReference type="EMBL" id="TCO67726.1"/>
    </source>
</evidence>
<dbReference type="RefSeq" id="WP_132546819.1">
    <property type="nucleotide sequence ID" value="NZ_SLWW01000042.1"/>
</dbReference>
<dbReference type="Proteomes" id="UP000295142">
    <property type="component" value="Unassembled WGS sequence"/>
</dbReference>
<gene>
    <name evidence="1" type="ORF">EV655_1424</name>
</gene>
<comment type="caution">
    <text evidence="1">The sequence shown here is derived from an EMBL/GenBank/DDBJ whole genome shotgun (WGS) entry which is preliminary data.</text>
</comment>
<sequence length="84" mass="9258">MPDTPIQFTGSILELLETKVAAEAAHLLPIVQAIRDHGVGFLVIPQRATGLHRCWLSLRTDPALSPRTDPPGRYVCYFMLGSMV</sequence>
<accession>A0A4R2KBZ5</accession>
<evidence type="ECO:0000313" key="2">
    <source>
        <dbReference type="Proteomes" id="UP000295142"/>
    </source>
</evidence>
<organism evidence="1 2">
    <name type="scientific">Rhodovulum euryhalinum</name>
    <dbReference type="NCBI Taxonomy" id="35805"/>
    <lineage>
        <taxon>Bacteria</taxon>
        <taxon>Pseudomonadati</taxon>
        <taxon>Pseudomonadota</taxon>
        <taxon>Alphaproteobacteria</taxon>
        <taxon>Rhodobacterales</taxon>
        <taxon>Paracoccaceae</taxon>
        <taxon>Rhodovulum</taxon>
    </lineage>
</organism>
<dbReference type="AlphaFoldDB" id="A0A4R2KBZ5"/>